<keyword evidence="2" id="KW-0812">Transmembrane</keyword>
<evidence type="ECO:0000256" key="2">
    <source>
        <dbReference type="SAM" id="Phobius"/>
    </source>
</evidence>
<feature type="transmembrane region" description="Helical" evidence="2">
    <location>
        <begin position="100"/>
        <end position="123"/>
    </location>
</feature>
<dbReference type="RefSeq" id="WP_093308842.1">
    <property type="nucleotide sequence ID" value="NZ_FNYH01000003.1"/>
</dbReference>
<keyword evidence="3" id="KW-0489">Methyltransferase</keyword>
<keyword evidence="3" id="KW-0808">Transferase</keyword>
<dbReference type="Pfam" id="PF04375">
    <property type="entry name" value="HemX"/>
    <property type="match status" value="1"/>
</dbReference>
<feature type="compositionally biased region" description="Basic and acidic residues" evidence="1">
    <location>
        <begin position="1"/>
        <end position="11"/>
    </location>
</feature>
<gene>
    <name evidence="3" type="ORF">SAMN05421831_103189</name>
</gene>
<dbReference type="AlphaFoldDB" id="A0A1H6RKY4"/>
<organism evidence="3 4">
    <name type="scientific">Allopseudospirillum japonicum</name>
    <dbReference type="NCBI Taxonomy" id="64971"/>
    <lineage>
        <taxon>Bacteria</taxon>
        <taxon>Pseudomonadati</taxon>
        <taxon>Pseudomonadota</taxon>
        <taxon>Gammaproteobacteria</taxon>
        <taxon>Oceanospirillales</taxon>
        <taxon>Oceanospirillaceae</taxon>
        <taxon>Allopseudospirillum</taxon>
    </lineage>
</organism>
<name>A0A1H6RKY4_9GAMM</name>
<feature type="compositionally biased region" description="Basic and acidic residues" evidence="1">
    <location>
        <begin position="68"/>
        <end position="80"/>
    </location>
</feature>
<proteinExistence type="predicted"/>
<evidence type="ECO:0000313" key="4">
    <source>
        <dbReference type="Proteomes" id="UP000242999"/>
    </source>
</evidence>
<evidence type="ECO:0000313" key="3">
    <source>
        <dbReference type="EMBL" id="SEI52470.1"/>
    </source>
</evidence>
<dbReference type="OrthoDB" id="5739852at2"/>
<keyword evidence="4" id="KW-1185">Reference proteome</keyword>
<dbReference type="Proteomes" id="UP000242999">
    <property type="component" value="Unassembled WGS sequence"/>
</dbReference>
<sequence>MSENKKDDQSKKGLSKPATTAADKSNQQTTASAASKPAADKVNQAADQQPAKDQAEKPTVDAVVTKKSAPEKTSEAKQPSEKTSGYQASVPPTVHKTSPWAGILAGVSLLGVLGVAGGGFWLWQQHTLAQQEISTQKTQLSQLKQALEGYNSQFATLQQGIQQGAQHDRRQGDQLQALQAQTTKLIEQITRDEEPQPRDWLMAEAEYLMRLANQRLQLEGDVKGALALLLSADARLQEADEAGLVPVRGVLKDDILTLKSITPVDLSEIILRLMAATKKVDALPFPSSPELAESPKDLAQLVDNGNVLMQQMWEELKQLVVVRQRGEAVVPLLPPQETEYLRHNLKLQLEQAQMAAMRAEETIYQQKLAQAGEWMNTYFAKQSQEVQALGAELKSLGGLKVTVARPDITGSLAALKKYLRQRYDTPVPAIKAGGDQA</sequence>
<dbReference type="PANTHER" id="PTHR38043:SF1">
    <property type="entry name" value="PROTEIN HEMX"/>
    <property type="match status" value="1"/>
</dbReference>
<dbReference type="EMBL" id="FNYH01000003">
    <property type="protein sequence ID" value="SEI52470.1"/>
    <property type="molecule type" value="Genomic_DNA"/>
</dbReference>
<evidence type="ECO:0000256" key="1">
    <source>
        <dbReference type="SAM" id="MobiDB-lite"/>
    </source>
</evidence>
<dbReference type="STRING" id="64971.SAMN05421831_103189"/>
<protein>
    <submittedName>
        <fullName evidence="3">Uroporphyrin-3 C-methyltransferase</fullName>
    </submittedName>
</protein>
<reference evidence="4" key="1">
    <citation type="submission" date="2016-10" db="EMBL/GenBank/DDBJ databases">
        <authorList>
            <person name="Varghese N."/>
            <person name="Submissions S."/>
        </authorList>
    </citation>
    <scope>NUCLEOTIDE SEQUENCE [LARGE SCALE GENOMIC DNA]</scope>
    <source>
        <strain evidence="4">DSM 7165</strain>
    </source>
</reference>
<dbReference type="PANTHER" id="PTHR38043">
    <property type="entry name" value="PROTEIN HEMX"/>
    <property type="match status" value="1"/>
</dbReference>
<keyword evidence="2" id="KW-0472">Membrane</keyword>
<accession>A0A1H6RKY4</accession>
<dbReference type="GO" id="GO:0008168">
    <property type="term" value="F:methyltransferase activity"/>
    <property type="evidence" value="ECO:0007669"/>
    <property type="project" value="UniProtKB-KW"/>
</dbReference>
<keyword evidence="2" id="KW-1133">Transmembrane helix</keyword>
<dbReference type="GO" id="GO:0032259">
    <property type="term" value="P:methylation"/>
    <property type="evidence" value="ECO:0007669"/>
    <property type="project" value="UniProtKB-KW"/>
</dbReference>
<feature type="compositionally biased region" description="Polar residues" evidence="1">
    <location>
        <begin position="22"/>
        <end position="33"/>
    </location>
</feature>
<feature type="region of interest" description="Disordered" evidence="1">
    <location>
        <begin position="1"/>
        <end position="93"/>
    </location>
</feature>
<dbReference type="InterPro" id="IPR007470">
    <property type="entry name" value="HemX"/>
</dbReference>